<dbReference type="InterPro" id="IPR050091">
    <property type="entry name" value="PKS_NRPS_Biosynth_Enz"/>
</dbReference>
<dbReference type="InterPro" id="IPR014030">
    <property type="entry name" value="Ketoacyl_synth_N"/>
</dbReference>
<dbReference type="InterPro" id="IPR036736">
    <property type="entry name" value="ACP-like_sf"/>
</dbReference>
<accession>A0A2Z3L764</accession>
<dbReference type="Pfam" id="PF16197">
    <property type="entry name" value="KAsynt_C_assoc"/>
    <property type="match status" value="1"/>
</dbReference>
<dbReference type="OrthoDB" id="4317020at2"/>
<dbReference type="InterPro" id="IPR009081">
    <property type="entry name" value="PP-bd_ACP"/>
</dbReference>
<feature type="domain" description="Carrier" evidence="4">
    <location>
        <begin position="1"/>
        <end position="78"/>
    </location>
</feature>
<dbReference type="SMART" id="SM00823">
    <property type="entry name" value="PKS_PP"/>
    <property type="match status" value="2"/>
</dbReference>
<dbReference type="InterPro" id="IPR000073">
    <property type="entry name" value="AB_hydrolase_1"/>
</dbReference>
<dbReference type="Gene3D" id="3.40.50.1820">
    <property type="entry name" value="alpha/beta hydrolase"/>
    <property type="match status" value="1"/>
</dbReference>
<evidence type="ECO:0000313" key="7">
    <source>
        <dbReference type="Proteomes" id="UP000245872"/>
    </source>
</evidence>
<dbReference type="SUPFAM" id="SSF53901">
    <property type="entry name" value="Thiolase-like"/>
    <property type="match status" value="1"/>
</dbReference>
<dbReference type="SUPFAM" id="SSF47336">
    <property type="entry name" value="ACP-like"/>
    <property type="match status" value="2"/>
</dbReference>
<sequence length="1043" mass="118160">MKDNHILIQLKNIFAAVLLCSEEELMLDRPYIDMGVDSILAIQIAKLIKIKLGYEIFSSDLYNFTSINDLAIHMERLKASEQTHSSKGNNFKPNKKENKEKIAIIGISGRFPGAASPNEYWENLIHSKCSITNGNRWDGFTDKKYKGGFLENITHFDSNFFNISPREAALMDPQQRILMEVAWEAFEDAGLTKEALNDSKCGVFTTSLPGDYKNNTQDNKKIYNNFSFLGNAVSVNAGRISYFFNLKAPSINIDTACSSSLVAIDLAIKYLESGICDTALIGASCIFSTPELFKLAKNSNLLSKSGLCYSFDERADGFVPAETVSCIVLKKISDAIRDRHRIYGIMEAIGVNHDGYTNGLMSPNVDAQKELITSIYRGHEINLSELGYVEAHGTGTAIGDPLEIKALKESFEQLSDYKCYIGSSKANIGHALVASALASIIKIVLSFKHNTIPPQINFANLNPEIKLGAFKINTNVVKWPKEKNLAAISAFGFSGTNAHLVLRKPEQINLNKIDTIRPYIFLFSAKNKRQLEKLLHSYKIFLSGIEDQELACLSYSLNCSLTHFPNKFVSIAETKEQLLENINIFLNDKHNCSINTYQKPPYSKEEVMYRLTSNELTGKELYKYLAYIAYFLMHEEKITLQALYPNFVHNISLPSYPFCREYSWIGQDGSFHNTETSIKKNDAIEAYIDDNKWCVVDKLKTRLSDILGYKVEAISSDQPLQSFGIDSIVALQLLDIFQEEYGAVNPQIILTSNNLNELAENLEKLKKKNQSKPQLELNISNTTKIFSKEFAYNTILQDGIEWFIFGENNRNTIVFLPPLNTLAHVWIQQLRFFLKGNNTIYIPHYPGHGNSLFKEPDLENLVLSIFKSFEAIAGKYKKFDLLGWSLGGCIAIILSLVSPRVQNLILINTSAKFDNDIFAQSITLREALLYHQNYLQDLFDFSAQNIIDYISAGCSLEVLKYYYNRLQEFDATPKLSSLNVRCMIVYGENDPVINLHDINRLNFIRDSKIISFENEGHFIPLTAPFKFNRLIKNFMDYKDDIKL</sequence>
<dbReference type="InterPro" id="IPR029058">
    <property type="entry name" value="AB_hydrolase_fold"/>
</dbReference>
<dbReference type="SUPFAM" id="SSF53474">
    <property type="entry name" value="alpha/beta-Hydrolases"/>
    <property type="match status" value="1"/>
</dbReference>
<evidence type="ECO:0000259" key="5">
    <source>
        <dbReference type="PROSITE" id="PS52004"/>
    </source>
</evidence>
<dbReference type="Gene3D" id="3.40.47.10">
    <property type="match status" value="1"/>
</dbReference>
<dbReference type="CDD" id="cd00833">
    <property type="entry name" value="PKS"/>
    <property type="match status" value="1"/>
</dbReference>
<dbReference type="EMBL" id="CP029619">
    <property type="protein sequence ID" value="AWN81558.1"/>
    <property type="molecule type" value="Genomic_DNA"/>
</dbReference>
<dbReference type="GO" id="GO:0006633">
    <property type="term" value="P:fatty acid biosynthetic process"/>
    <property type="evidence" value="ECO:0007669"/>
    <property type="project" value="TreeGrafter"/>
</dbReference>
<evidence type="ECO:0000256" key="2">
    <source>
        <dbReference type="ARBA" id="ARBA00022553"/>
    </source>
</evidence>
<dbReference type="RefSeq" id="WP_109997009.1">
    <property type="nucleotide sequence ID" value="NZ_CP029619.1"/>
</dbReference>
<evidence type="ECO:0000259" key="4">
    <source>
        <dbReference type="PROSITE" id="PS50075"/>
    </source>
</evidence>
<evidence type="ECO:0000313" key="6">
    <source>
        <dbReference type="EMBL" id="AWN81558.1"/>
    </source>
</evidence>
<keyword evidence="1" id="KW-0596">Phosphopantetheine</keyword>
<dbReference type="PROSITE" id="PS52004">
    <property type="entry name" value="KS3_2"/>
    <property type="match status" value="1"/>
</dbReference>
<dbReference type="Gene3D" id="1.10.1240.100">
    <property type="match status" value="1"/>
</dbReference>
<dbReference type="InterPro" id="IPR032821">
    <property type="entry name" value="PKS_assoc"/>
</dbReference>
<keyword evidence="2" id="KW-0597">Phosphoprotein</keyword>
<dbReference type="Pfam" id="PF00550">
    <property type="entry name" value="PP-binding"/>
    <property type="match status" value="2"/>
</dbReference>
<dbReference type="Pfam" id="PF12697">
    <property type="entry name" value="Abhydrolase_6"/>
    <property type="match status" value="1"/>
</dbReference>
<dbReference type="Pfam" id="PF02801">
    <property type="entry name" value="Ketoacyl-synt_C"/>
    <property type="match status" value="1"/>
</dbReference>
<dbReference type="InterPro" id="IPR014031">
    <property type="entry name" value="Ketoacyl_synth_C"/>
</dbReference>
<dbReference type="InterPro" id="IPR006162">
    <property type="entry name" value="Ppantetheine_attach_site"/>
</dbReference>
<dbReference type="KEGG" id="cher:DK880_00226"/>
<evidence type="ECO:0000256" key="3">
    <source>
        <dbReference type="ARBA" id="ARBA00022679"/>
    </source>
</evidence>
<dbReference type="Pfam" id="PF00109">
    <property type="entry name" value="ketoacyl-synt"/>
    <property type="match status" value="1"/>
</dbReference>
<name>A0A2Z3L764_9BACT</name>
<dbReference type="InterPro" id="IPR020806">
    <property type="entry name" value="PKS_PP-bd"/>
</dbReference>
<reference evidence="6 7" key="1">
    <citation type="submission" date="2018-05" db="EMBL/GenBank/DDBJ databases">
        <title>Candidatus Cardinium hertigii Genome Assembly.</title>
        <authorList>
            <person name="Showmaker K.C."/>
            <person name="Walden K.O."/>
            <person name="Fields C.J."/>
            <person name="Lambert K.N."/>
            <person name="Hudson M.E."/>
        </authorList>
    </citation>
    <scope>NUCLEOTIDE SEQUENCE [LARGE SCALE GENOMIC DNA]</scope>
    <source>
        <strain evidence="7">cHgTN10</strain>
    </source>
</reference>
<dbReference type="SMART" id="SM00825">
    <property type="entry name" value="PKS_KS"/>
    <property type="match status" value="1"/>
</dbReference>
<evidence type="ECO:0000256" key="1">
    <source>
        <dbReference type="ARBA" id="ARBA00022450"/>
    </source>
</evidence>
<dbReference type="PROSITE" id="PS50075">
    <property type="entry name" value="CARRIER"/>
    <property type="match status" value="1"/>
</dbReference>
<gene>
    <name evidence="6" type="primary">pksL</name>
    <name evidence="6" type="ORF">DK880_00226</name>
</gene>
<feature type="domain" description="Ketosynthase family 3 (KS3)" evidence="5">
    <location>
        <begin position="99"/>
        <end position="504"/>
    </location>
</feature>
<dbReference type="PROSITE" id="PS00012">
    <property type="entry name" value="PHOSPHOPANTETHEINE"/>
    <property type="match status" value="2"/>
</dbReference>
<dbReference type="GO" id="GO:0031177">
    <property type="term" value="F:phosphopantetheine binding"/>
    <property type="evidence" value="ECO:0007669"/>
    <property type="project" value="InterPro"/>
</dbReference>
<dbReference type="PANTHER" id="PTHR43775">
    <property type="entry name" value="FATTY ACID SYNTHASE"/>
    <property type="match status" value="1"/>
</dbReference>
<proteinExistence type="predicted"/>
<dbReference type="InterPro" id="IPR020841">
    <property type="entry name" value="PKS_Beta-ketoAc_synthase_dom"/>
</dbReference>
<dbReference type="SMART" id="SM01294">
    <property type="entry name" value="PKS_PP_betabranch"/>
    <property type="match status" value="1"/>
</dbReference>
<dbReference type="Gene3D" id="1.10.1200.10">
    <property type="entry name" value="ACP-like"/>
    <property type="match status" value="2"/>
</dbReference>
<keyword evidence="3" id="KW-0808">Transferase</keyword>
<dbReference type="AlphaFoldDB" id="A0A2Z3L764"/>
<dbReference type="Proteomes" id="UP000245872">
    <property type="component" value="Chromosome"/>
</dbReference>
<dbReference type="InterPro" id="IPR016039">
    <property type="entry name" value="Thiolase-like"/>
</dbReference>
<dbReference type="PANTHER" id="PTHR43775:SF37">
    <property type="entry name" value="SI:DKEY-61P9.11"/>
    <property type="match status" value="1"/>
</dbReference>
<organism evidence="6 7">
    <name type="scientific">Candidatus Cardinium hertigii</name>
    <dbReference type="NCBI Taxonomy" id="247481"/>
    <lineage>
        <taxon>Bacteria</taxon>
        <taxon>Pseudomonadati</taxon>
        <taxon>Bacteroidota</taxon>
        <taxon>Cytophagia</taxon>
        <taxon>Cytophagales</taxon>
        <taxon>Amoebophilaceae</taxon>
        <taxon>Candidatus Cardinium</taxon>
    </lineage>
</organism>
<dbReference type="GO" id="GO:0004312">
    <property type="term" value="F:fatty acid synthase activity"/>
    <property type="evidence" value="ECO:0007669"/>
    <property type="project" value="TreeGrafter"/>
</dbReference>
<protein>
    <submittedName>
        <fullName evidence="6">Polyketide synthase PksL</fullName>
    </submittedName>
</protein>
<keyword evidence="7" id="KW-1185">Reference proteome</keyword>